<feature type="domain" description="Myb-like" evidence="7">
    <location>
        <begin position="102"/>
        <end position="154"/>
    </location>
</feature>
<evidence type="ECO:0000259" key="8">
    <source>
        <dbReference type="PROSITE" id="PS51294"/>
    </source>
</evidence>
<keyword evidence="4" id="KW-0804">Transcription</keyword>
<accession>A0AAN7JTN8</accession>
<evidence type="ECO:0000256" key="1">
    <source>
        <dbReference type="ARBA" id="ARBA00004123"/>
    </source>
</evidence>
<dbReference type="GO" id="GO:0005634">
    <property type="term" value="C:nucleus"/>
    <property type="evidence" value="ECO:0007669"/>
    <property type="project" value="UniProtKB-SubCell"/>
</dbReference>
<comment type="caution">
    <text evidence="9">The sequence shown here is derived from an EMBL/GenBank/DDBJ whole genome shotgun (WGS) entry which is preliminary data.</text>
</comment>
<dbReference type="CDD" id="cd00167">
    <property type="entry name" value="SANT"/>
    <property type="match status" value="1"/>
</dbReference>
<dbReference type="PANTHER" id="PTHR44191">
    <property type="entry name" value="TRANSCRIPTION FACTOR KUA1"/>
    <property type="match status" value="1"/>
</dbReference>
<feature type="compositionally biased region" description="Low complexity" evidence="6">
    <location>
        <begin position="73"/>
        <end position="85"/>
    </location>
</feature>
<name>A0AAN7JTN8_9MYRT</name>
<evidence type="ECO:0000256" key="2">
    <source>
        <dbReference type="ARBA" id="ARBA00023015"/>
    </source>
</evidence>
<feature type="domain" description="HTH myb-type" evidence="8">
    <location>
        <begin position="102"/>
        <end position="158"/>
    </location>
</feature>
<dbReference type="InterPro" id="IPR017930">
    <property type="entry name" value="Myb_dom"/>
</dbReference>
<dbReference type="InterPro" id="IPR009057">
    <property type="entry name" value="Homeodomain-like_sf"/>
</dbReference>
<comment type="subcellular location">
    <subcellularLocation>
        <location evidence="1">Nucleus</location>
    </subcellularLocation>
</comment>
<dbReference type="AlphaFoldDB" id="A0AAN7JTN8"/>
<evidence type="ECO:0000256" key="4">
    <source>
        <dbReference type="ARBA" id="ARBA00023163"/>
    </source>
</evidence>
<reference evidence="9 10" key="1">
    <citation type="journal article" date="2023" name="Hortic Res">
        <title>Pangenome of water caltrop reveals structural variations and asymmetric subgenome divergence after allopolyploidization.</title>
        <authorList>
            <person name="Zhang X."/>
            <person name="Chen Y."/>
            <person name="Wang L."/>
            <person name="Yuan Y."/>
            <person name="Fang M."/>
            <person name="Shi L."/>
            <person name="Lu R."/>
            <person name="Comes H.P."/>
            <person name="Ma Y."/>
            <person name="Chen Y."/>
            <person name="Huang G."/>
            <person name="Zhou Y."/>
            <person name="Zheng Z."/>
            <person name="Qiu Y."/>
        </authorList>
    </citation>
    <scope>NUCLEOTIDE SEQUENCE [LARGE SCALE GENOMIC DNA]</scope>
    <source>
        <tissue evidence="9">Roots</tissue>
    </source>
</reference>
<evidence type="ECO:0000256" key="6">
    <source>
        <dbReference type="SAM" id="MobiDB-lite"/>
    </source>
</evidence>
<evidence type="ECO:0008006" key="11">
    <source>
        <dbReference type="Google" id="ProtNLM"/>
    </source>
</evidence>
<gene>
    <name evidence="9" type="ORF">SAY87_002130</name>
</gene>
<evidence type="ECO:0000259" key="7">
    <source>
        <dbReference type="PROSITE" id="PS50090"/>
    </source>
</evidence>
<keyword evidence="3" id="KW-0238">DNA-binding</keyword>
<dbReference type="GO" id="GO:0009723">
    <property type="term" value="P:response to ethylene"/>
    <property type="evidence" value="ECO:0007669"/>
    <property type="project" value="TreeGrafter"/>
</dbReference>
<dbReference type="GO" id="GO:0003677">
    <property type="term" value="F:DNA binding"/>
    <property type="evidence" value="ECO:0007669"/>
    <property type="project" value="UniProtKB-KW"/>
</dbReference>
<dbReference type="Gene3D" id="1.10.10.60">
    <property type="entry name" value="Homeodomain-like"/>
    <property type="match status" value="1"/>
</dbReference>
<feature type="region of interest" description="Disordered" evidence="6">
    <location>
        <begin position="71"/>
        <end position="106"/>
    </location>
</feature>
<evidence type="ECO:0000256" key="3">
    <source>
        <dbReference type="ARBA" id="ARBA00023125"/>
    </source>
</evidence>
<dbReference type="PROSITE" id="PS50090">
    <property type="entry name" value="MYB_LIKE"/>
    <property type="match status" value="1"/>
</dbReference>
<evidence type="ECO:0000256" key="5">
    <source>
        <dbReference type="ARBA" id="ARBA00023242"/>
    </source>
</evidence>
<dbReference type="PANTHER" id="PTHR44191:SF4">
    <property type="entry name" value="OS01G0187900 PROTEIN"/>
    <property type="match status" value="1"/>
</dbReference>
<dbReference type="InterPro" id="IPR006447">
    <property type="entry name" value="Myb_dom_plants"/>
</dbReference>
<keyword evidence="10" id="KW-1185">Reference proteome</keyword>
<organism evidence="9 10">
    <name type="scientific">Trapa incisa</name>
    <dbReference type="NCBI Taxonomy" id="236973"/>
    <lineage>
        <taxon>Eukaryota</taxon>
        <taxon>Viridiplantae</taxon>
        <taxon>Streptophyta</taxon>
        <taxon>Embryophyta</taxon>
        <taxon>Tracheophyta</taxon>
        <taxon>Spermatophyta</taxon>
        <taxon>Magnoliopsida</taxon>
        <taxon>eudicotyledons</taxon>
        <taxon>Gunneridae</taxon>
        <taxon>Pentapetalae</taxon>
        <taxon>rosids</taxon>
        <taxon>malvids</taxon>
        <taxon>Myrtales</taxon>
        <taxon>Lythraceae</taxon>
        <taxon>Trapa</taxon>
    </lineage>
</organism>
<dbReference type="GO" id="GO:0006355">
    <property type="term" value="P:regulation of DNA-templated transcription"/>
    <property type="evidence" value="ECO:0007669"/>
    <property type="project" value="UniProtKB-ARBA"/>
</dbReference>
<keyword evidence="5" id="KW-0539">Nucleus</keyword>
<dbReference type="PROSITE" id="PS51294">
    <property type="entry name" value="HTH_MYB"/>
    <property type="match status" value="1"/>
</dbReference>
<sequence length="368" mass="40241">MNYSRVSHRVTSAAMTRRCSHCSNDGQDSRTCPACGDGAGTSSGVMLFGVWLTEGSTMMKKSASMSNLAAHLPSSSSVSPNPGSSDGYLSDNTAHFPSLRRGDRKKGVPWTEDEHLQFLIGLQRLGKGEWRGIARDYVTSRTPAQVASHAQKYYLRRSNANRRKRRTSLFDMAAGLEINPRAVREESIPAPARDVDISNFKHSLPPPARVASTSNPMPSLDRSPSIHAKPMEALLQEPPRGNVGNPVPSAGFPFFVPSYLQVPVAFPVPMSVWTHNAVQQVDNKCSETTPHHQVLRSIPPHPKAPINVAKPVDMFQLTGSSSNQKETLSQNLLGETSRHSAFHFNSKLVVNQVCVSSRNNSPVQDVRT</sequence>
<dbReference type="Proteomes" id="UP001345219">
    <property type="component" value="Chromosome 2"/>
</dbReference>
<dbReference type="FunFam" id="1.10.10.60:FF:000009">
    <property type="entry name" value="transcription factor MYB1R1"/>
    <property type="match status" value="1"/>
</dbReference>
<dbReference type="NCBIfam" id="TIGR01557">
    <property type="entry name" value="myb_SHAQKYF"/>
    <property type="match status" value="1"/>
</dbReference>
<dbReference type="EMBL" id="JAXIOK010000015">
    <property type="protein sequence ID" value="KAK4754026.1"/>
    <property type="molecule type" value="Genomic_DNA"/>
</dbReference>
<dbReference type="SMART" id="SM00717">
    <property type="entry name" value="SANT"/>
    <property type="match status" value="1"/>
</dbReference>
<dbReference type="SUPFAM" id="SSF46689">
    <property type="entry name" value="Homeodomain-like"/>
    <property type="match status" value="1"/>
</dbReference>
<dbReference type="InterPro" id="IPR001005">
    <property type="entry name" value="SANT/Myb"/>
</dbReference>
<proteinExistence type="predicted"/>
<evidence type="ECO:0000313" key="9">
    <source>
        <dbReference type="EMBL" id="KAK4754026.1"/>
    </source>
</evidence>
<protein>
    <recommendedName>
        <fullName evidence="11">Transcription factor MYB1R1</fullName>
    </recommendedName>
</protein>
<dbReference type="Pfam" id="PF00249">
    <property type="entry name" value="Myb_DNA-binding"/>
    <property type="match status" value="1"/>
</dbReference>
<dbReference type="GO" id="GO:0009739">
    <property type="term" value="P:response to gibberellin"/>
    <property type="evidence" value="ECO:0007669"/>
    <property type="project" value="TreeGrafter"/>
</dbReference>
<dbReference type="InterPro" id="IPR052245">
    <property type="entry name" value="Plant_Stress_Dev_TF"/>
</dbReference>
<evidence type="ECO:0000313" key="10">
    <source>
        <dbReference type="Proteomes" id="UP001345219"/>
    </source>
</evidence>
<feature type="region of interest" description="Disordered" evidence="6">
    <location>
        <begin position="197"/>
        <end position="225"/>
    </location>
</feature>
<keyword evidence="2" id="KW-0805">Transcription regulation</keyword>